<evidence type="ECO:0000313" key="2">
    <source>
        <dbReference type="Proteomes" id="UP001152888"/>
    </source>
</evidence>
<reference evidence="1" key="1">
    <citation type="submission" date="2022-03" db="EMBL/GenBank/DDBJ databases">
        <authorList>
            <person name="Sayadi A."/>
        </authorList>
    </citation>
    <scope>NUCLEOTIDE SEQUENCE</scope>
</reference>
<keyword evidence="2" id="KW-1185">Reference proteome</keyword>
<dbReference type="AlphaFoldDB" id="A0A9P0KD30"/>
<organism evidence="1 2">
    <name type="scientific">Acanthoscelides obtectus</name>
    <name type="common">Bean weevil</name>
    <name type="synonym">Bruchus obtectus</name>
    <dbReference type="NCBI Taxonomy" id="200917"/>
    <lineage>
        <taxon>Eukaryota</taxon>
        <taxon>Metazoa</taxon>
        <taxon>Ecdysozoa</taxon>
        <taxon>Arthropoda</taxon>
        <taxon>Hexapoda</taxon>
        <taxon>Insecta</taxon>
        <taxon>Pterygota</taxon>
        <taxon>Neoptera</taxon>
        <taxon>Endopterygota</taxon>
        <taxon>Coleoptera</taxon>
        <taxon>Polyphaga</taxon>
        <taxon>Cucujiformia</taxon>
        <taxon>Chrysomeloidea</taxon>
        <taxon>Chrysomelidae</taxon>
        <taxon>Bruchinae</taxon>
        <taxon>Bruchini</taxon>
        <taxon>Acanthoscelides</taxon>
    </lineage>
</organism>
<evidence type="ECO:0000313" key="1">
    <source>
        <dbReference type="EMBL" id="CAH1968366.1"/>
    </source>
</evidence>
<proteinExistence type="predicted"/>
<accession>A0A9P0KD30</accession>
<sequence length="38" mass="4367">MPSYFKESPILSITDDYQLLLFCLALSFCDRCGDNFSL</sequence>
<comment type="caution">
    <text evidence="1">The sequence shown here is derived from an EMBL/GenBank/DDBJ whole genome shotgun (WGS) entry which is preliminary data.</text>
</comment>
<protein>
    <submittedName>
        <fullName evidence="1">Uncharacterized protein</fullName>
    </submittedName>
</protein>
<dbReference type="Proteomes" id="UP001152888">
    <property type="component" value="Unassembled WGS sequence"/>
</dbReference>
<dbReference type="EMBL" id="CAKOFQ010006752">
    <property type="protein sequence ID" value="CAH1968366.1"/>
    <property type="molecule type" value="Genomic_DNA"/>
</dbReference>
<name>A0A9P0KD30_ACAOB</name>
<gene>
    <name evidence="1" type="ORF">ACAOBT_LOCUS7806</name>
</gene>